<evidence type="ECO:0000313" key="2">
    <source>
        <dbReference type="EMBL" id="ELA27739.1"/>
    </source>
</evidence>
<evidence type="ECO:0000256" key="1">
    <source>
        <dbReference type="SAM" id="MobiDB-lite"/>
    </source>
</evidence>
<dbReference type="AlphaFoldDB" id="L2FMU8"/>
<dbReference type="EMBL" id="KB020971">
    <property type="protein sequence ID" value="ELA27739.1"/>
    <property type="molecule type" value="Genomic_DNA"/>
</dbReference>
<sequence length="148" mass="15246">MVDSAPSSLKLIPDSVVVVALDGTPFPEVGCNVVDCCLSGLGLSLFQFVVLLMLPLKSRSGNRSLSIDKGVKLVSASDKKLRGLGVAVTGDILGRDDDDADTDMAAANEDAPVVSFVFVSSLLAAATPDPAAAVSDPAEEVEDLRTDV</sequence>
<name>L2FMU8_COLFN</name>
<accession>L2FMU8</accession>
<protein>
    <submittedName>
        <fullName evidence="2">Uncharacterized protein</fullName>
    </submittedName>
</protein>
<proteinExistence type="predicted"/>
<dbReference type="HOGENOM" id="CLU_1758673_0_0_1"/>
<organism evidence="2">
    <name type="scientific">Colletotrichum fructicola (strain Nara gc5)</name>
    <name type="common">Anthracnose fungus</name>
    <name type="synonym">Colletotrichum gloeosporioides (strain Nara gc5)</name>
    <dbReference type="NCBI Taxonomy" id="1213859"/>
    <lineage>
        <taxon>Eukaryota</taxon>
        <taxon>Fungi</taxon>
        <taxon>Dikarya</taxon>
        <taxon>Ascomycota</taxon>
        <taxon>Pezizomycotina</taxon>
        <taxon>Sordariomycetes</taxon>
        <taxon>Hypocreomycetidae</taxon>
        <taxon>Glomerellales</taxon>
        <taxon>Glomerellaceae</taxon>
        <taxon>Colletotrichum</taxon>
        <taxon>Colletotrichum gloeosporioides species complex</taxon>
    </lineage>
</organism>
<feature type="region of interest" description="Disordered" evidence="1">
    <location>
        <begin position="128"/>
        <end position="148"/>
    </location>
</feature>
<reference evidence="2" key="1">
    <citation type="submission" date="2012-08" db="EMBL/GenBank/DDBJ databases">
        <title>Genome analysis of Colletotrichum orbiculare and Colletotrichum fructicola.</title>
        <authorList>
            <person name="Gan P.H.P."/>
            <person name="Ikeda K."/>
            <person name="Irieda H."/>
            <person name="Narusaka M."/>
            <person name="O'Connell R.J."/>
            <person name="Narusaka Y."/>
            <person name="Takano Y."/>
            <person name="Kubo Y."/>
            <person name="Shirasu K."/>
        </authorList>
    </citation>
    <scope>NUCLEOTIDE SEQUENCE</scope>
    <source>
        <strain evidence="2">Nara gc5</strain>
    </source>
</reference>
<gene>
    <name evidence="2" type="ORF">CGGC5_11471</name>
</gene>